<feature type="region of interest" description="Disordered" evidence="1">
    <location>
        <begin position="104"/>
        <end position="138"/>
    </location>
</feature>
<evidence type="ECO:0000256" key="1">
    <source>
        <dbReference type="SAM" id="MobiDB-lite"/>
    </source>
</evidence>
<accession>A0A3R7FM90</accession>
<dbReference type="RefSeq" id="WP_043461361.1">
    <property type="nucleotide sequence ID" value="NZ_CP134822.1"/>
</dbReference>
<reference evidence="2 3" key="1">
    <citation type="journal article" date="2014" name="Genome Announc.">
        <title>Draft Genome Sequence of Streptomyces fradiae ATCC 19609, a Strain Highly Sensitive to Antibiotics.</title>
        <authorList>
            <person name="Bekker O.B."/>
            <person name="Klimina K.M."/>
            <person name="Vatlin A.A."/>
            <person name="Zakharevich N.V."/>
            <person name="Kasianov A.S."/>
            <person name="Danilenko V.N."/>
        </authorList>
    </citation>
    <scope>NUCLEOTIDE SEQUENCE [LARGE SCALE GENOMIC DNA]</scope>
    <source>
        <strain evidence="2 3">ATCC 19609</strain>
    </source>
</reference>
<keyword evidence="3" id="KW-1185">Reference proteome</keyword>
<proteinExistence type="predicted"/>
<feature type="compositionally biased region" description="Low complexity" evidence="1">
    <location>
        <begin position="108"/>
        <end position="138"/>
    </location>
</feature>
<dbReference type="OrthoDB" id="10008526at2"/>
<dbReference type="Proteomes" id="UP000028058">
    <property type="component" value="Unassembled WGS sequence"/>
</dbReference>
<feature type="region of interest" description="Disordered" evidence="1">
    <location>
        <begin position="36"/>
        <end position="55"/>
    </location>
</feature>
<sequence length="138" mass="13575">MRPSGGGSRRSSLGRRPAGVLSALFAVLAVLLGGPPLSSPAGSAGPPAYTGPADHSAAVTERVAVPGILSSGRAAAAVGDDHQRHHTGMPAAVPVRHAGQAAVRHRATAAAPRPATGTAHHTPRSGRAPPGPGALRGR</sequence>
<gene>
    <name evidence="2" type="ORF">SFRA_027665</name>
</gene>
<protein>
    <submittedName>
        <fullName evidence="2">Uncharacterized protein</fullName>
    </submittedName>
</protein>
<evidence type="ECO:0000313" key="2">
    <source>
        <dbReference type="EMBL" id="RKM91762.1"/>
    </source>
</evidence>
<feature type="compositionally biased region" description="Low complexity" evidence="1">
    <location>
        <begin position="36"/>
        <end position="48"/>
    </location>
</feature>
<comment type="caution">
    <text evidence="2">The sequence shown here is derived from an EMBL/GenBank/DDBJ whole genome shotgun (WGS) entry which is preliminary data.</text>
</comment>
<dbReference type="AlphaFoldDB" id="A0A3R7FM90"/>
<evidence type="ECO:0000313" key="3">
    <source>
        <dbReference type="Proteomes" id="UP000028058"/>
    </source>
</evidence>
<name>A0A3R7FM90_9ACTN</name>
<organism evidence="2 3">
    <name type="scientific">Streptomyces xinghaiensis</name>
    <dbReference type="NCBI Taxonomy" id="1038928"/>
    <lineage>
        <taxon>Bacteria</taxon>
        <taxon>Bacillati</taxon>
        <taxon>Actinomycetota</taxon>
        <taxon>Actinomycetes</taxon>
        <taxon>Kitasatosporales</taxon>
        <taxon>Streptomycetaceae</taxon>
        <taxon>Streptomyces</taxon>
    </lineage>
</organism>
<dbReference type="EMBL" id="JNAD02000016">
    <property type="protein sequence ID" value="RKM91762.1"/>
    <property type="molecule type" value="Genomic_DNA"/>
</dbReference>